<dbReference type="InterPro" id="IPR035439">
    <property type="entry name" value="UPF0145_dom_sf"/>
</dbReference>
<comment type="caution">
    <text evidence="1">The sequence shown here is derived from an EMBL/GenBank/DDBJ whole genome shotgun (WGS) entry which is preliminary data.</text>
</comment>
<organism evidence="1 2">
    <name type="scientific">Leucosporidium creatinivorum</name>
    <dbReference type="NCBI Taxonomy" id="106004"/>
    <lineage>
        <taxon>Eukaryota</taxon>
        <taxon>Fungi</taxon>
        <taxon>Dikarya</taxon>
        <taxon>Basidiomycota</taxon>
        <taxon>Pucciniomycotina</taxon>
        <taxon>Microbotryomycetes</taxon>
        <taxon>Leucosporidiales</taxon>
        <taxon>Leucosporidium</taxon>
    </lineage>
</organism>
<protein>
    <submittedName>
        <fullName evidence="1">Uncharacterized protein</fullName>
    </submittedName>
</protein>
<dbReference type="EMBL" id="MCGR01000082">
    <property type="protein sequence ID" value="ORY57407.1"/>
    <property type="molecule type" value="Genomic_DNA"/>
</dbReference>
<reference evidence="1 2" key="1">
    <citation type="submission" date="2016-07" db="EMBL/GenBank/DDBJ databases">
        <title>Pervasive Adenine N6-methylation of Active Genes in Fungi.</title>
        <authorList>
            <consortium name="DOE Joint Genome Institute"/>
            <person name="Mondo S.J."/>
            <person name="Dannebaum R.O."/>
            <person name="Kuo R.C."/>
            <person name="Labutti K."/>
            <person name="Haridas S."/>
            <person name="Kuo A."/>
            <person name="Salamov A."/>
            <person name="Ahrendt S.R."/>
            <person name="Lipzen A."/>
            <person name="Sullivan W."/>
            <person name="Andreopoulos W.B."/>
            <person name="Clum A."/>
            <person name="Lindquist E."/>
            <person name="Daum C."/>
            <person name="Ramamoorthy G.K."/>
            <person name="Gryganskyi A."/>
            <person name="Culley D."/>
            <person name="Magnuson J.K."/>
            <person name="James T.Y."/>
            <person name="O'Malley M.A."/>
            <person name="Stajich J.E."/>
            <person name="Spatafora J.W."/>
            <person name="Visel A."/>
            <person name="Grigoriev I.V."/>
        </authorList>
    </citation>
    <scope>NUCLEOTIDE SEQUENCE [LARGE SCALE GENOMIC DNA]</scope>
    <source>
        <strain evidence="1 2">62-1032</strain>
    </source>
</reference>
<dbReference type="SUPFAM" id="SSF117782">
    <property type="entry name" value="YbjQ-like"/>
    <property type="match status" value="1"/>
</dbReference>
<proteinExistence type="predicted"/>
<dbReference type="AlphaFoldDB" id="A0A1Y2DDY2"/>
<dbReference type="InParanoid" id="A0A1Y2DDY2"/>
<sequence>MEHSKPLALPISTTSTLTGQALSDTTGLVAGAYASPLPISAVELPLSLAEYKKRALHDLVAKAKASGASGVIDVEFEVRLVASGVGVLTMEDLQRG</sequence>
<gene>
    <name evidence="1" type="ORF">BCR35DRAFT_309666</name>
</gene>
<name>A0A1Y2DDY2_9BASI</name>
<evidence type="ECO:0000313" key="1">
    <source>
        <dbReference type="EMBL" id="ORY57407.1"/>
    </source>
</evidence>
<accession>A0A1Y2DDY2</accession>
<dbReference type="Proteomes" id="UP000193467">
    <property type="component" value="Unassembled WGS sequence"/>
</dbReference>
<keyword evidence="2" id="KW-1185">Reference proteome</keyword>
<evidence type="ECO:0000313" key="2">
    <source>
        <dbReference type="Proteomes" id="UP000193467"/>
    </source>
</evidence>